<dbReference type="InterPro" id="IPR005913">
    <property type="entry name" value="dTDP_dehydrorham_reduct"/>
</dbReference>
<dbReference type="GO" id="GO:0005829">
    <property type="term" value="C:cytosol"/>
    <property type="evidence" value="ECO:0007669"/>
    <property type="project" value="TreeGrafter"/>
</dbReference>
<protein>
    <recommendedName>
        <fullName evidence="2">dTDP-4-dehydrorhamnose reductase</fullName>
        <ecNumber evidence="2">1.1.1.133</ecNumber>
    </recommendedName>
</protein>
<accession>A0A927HCK9</accession>
<dbReference type="InterPro" id="IPR029903">
    <property type="entry name" value="RmlD-like-bd"/>
</dbReference>
<sequence length="288" mass="32652">MKIIITGAEGQLGKEIVALLSKNDNDVFPYAKKELDITKRDEIERICACIKPDLIINCAALTKVDDCETEVEKAYLVNGLGPYYLGKAANVHKAKLVHISTDYVFSGDQSFPYNESDRTNPQTIYGKSKLMGEELLLKVCNNVLIVRTSWLYGHDTNNFVRTMMELSNKKASISVVNDQFGSPSYTLDIAQTICAIMEEKTGIYHITNSGECSWYDFAKEIMKLTGKSTVIVPISTGQYQFKTPRPHYSVLAHRKLEEDGIKMRDWQSALSYFISKEYSRHEESTREK</sequence>
<keyword evidence="5" id="KW-1185">Reference proteome</keyword>
<evidence type="ECO:0000256" key="2">
    <source>
        <dbReference type="RuleBase" id="RU364082"/>
    </source>
</evidence>
<dbReference type="Gene3D" id="3.90.25.10">
    <property type="entry name" value="UDP-galactose 4-epimerase, domain 1"/>
    <property type="match status" value="1"/>
</dbReference>
<keyword evidence="2" id="KW-0521">NADP</keyword>
<comment type="pathway">
    <text evidence="2">Carbohydrate biosynthesis; dTDP-L-rhamnose biosynthesis.</text>
</comment>
<dbReference type="Proteomes" id="UP000602076">
    <property type="component" value="Unassembled WGS sequence"/>
</dbReference>
<dbReference type="PANTHER" id="PTHR10491:SF4">
    <property type="entry name" value="METHIONINE ADENOSYLTRANSFERASE 2 SUBUNIT BETA"/>
    <property type="match status" value="1"/>
</dbReference>
<evidence type="ECO:0000313" key="4">
    <source>
        <dbReference type="EMBL" id="MBD3109671.1"/>
    </source>
</evidence>
<gene>
    <name evidence="4" type="primary">rfbD</name>
    <name evidence="4" type="ORF">IEO70_15085</name>
</gene>
<comment type="similarity">
    <text evidence="1 2">Belongs to the dTDP-4-dehydrorhamnose reductase family.</text>
</comment>
<evidence type="ECO:0000313" key="5">
    <source>
        <dbReference type="Proteomes" id="UP000602076"/>
    </source>
</evidence>
<dbReference type="Pfam" id="PF04321">
    <property type="entry name" value="RmlD_sub_bind"/>
    <property type="match status" value="1"/>
</dbReference>
<dbReference type="GO" id="GO:0008831">
    <property type="term" value="F:dTDP-4-dehydrorhamnose reductase activity"/>
    <property type="evidence" value="ECO:0007669"/>
    <property type="project" value="UniProtKB-EC"/>
</dbReference>
<name>A0A927HCK9_9BACI</name>
<dbReference type="PANTHER" id="PTHR10491">
    <property type="entry name" value="DTDP-4-DEHYDRORHAMNOSE REDUCTASE"/>
    <property type="match status" value="1"/>
</dbReference>
<comment type="caution">
    <text evidence="4">The sequence shown here is derived from an EMBL/GenBank/DDBJ whole genome shotgun (WGS) entry which is preliminary data.</text>
</comment>
<keyword evidence="2 4" id="KW-0560">Oxidoreductase</keyword>
<dbReference type="Gene3D" id="3.40.50.720">
    <property type="entry name" value="NAD(P)-binding Rossmann-like Domain"/>
    <property type="match status" value="1"/>
</dbReference>
<dbReference type="SUPFAM" id="SSF51735">
    <property type="entry name" value="NAD(P)-binding Rossmann-fold domains"/>
    <property type="match status" value="1"/>
</dbReference>
<comment type="function">
    <text evidence="2">Catalyzes the reduction of dTDP-6-deoxy-L-lyxo-4-hexulose to yield dTDP-L-rhamnose.</text>
</comment>
<dbReference type="GO" id="GO:0019305">
    <property type="term" value="P:dTDP-rhamnose biosynthetic process"/>
    <property type="evidence" value="ECO:0007669"/>
    <property type="project" value="TreeGrafter"/>
</dbReference>
<dbReference type="InterPro" id="IPR036291">
    <property type="entry name" value="NAD(P)-bd_dom_sf"/>
</dbReference>
<dbReference type="CDD" id="cd05254">
    <property type="entry name" value="dTDP_HR_like_SDR_e"/>
    <property type="match status" value="1"/>
</dbReference>
<dbReference type="RefSeq" id="WP_190999207.1">
    <property type="nucleotide sequence ID" value="NZ_JACXSI010000041.1"/>
</dbReference>
<dbReference type="EC" id="1.1.1.133" evidence="2"/>
<feature type="domain" description="RmlD-like substrate binding" evidence="3">
    <location>
        <begin position="1"/>
        <end position="276"/>
    </location>
</feature>
<reference evidence="4" key="1">
    <citation type="submission" date="2020-09" db="EMBL/GenBank/DDBJ databases">
        <title>Bacillus faecalis sp. nov., a moderately halophilic bacterium isolated from cow faeces.</title>
        <authorList>
            <person name="Jiang L."/>
            <person name="Lee J."/>
        </authorList>
    </citation>
    <scope>NUCLEOTIDE SEQUENCE</scope>
    <source>
        <strain evidence="4">AGMB 02131</strain>
    </source>
</reference>
<evidence type="ECO:0000256" key="1">
    <source>
        <dbReference type="ARBA" id="ARBA00010944"/>
    </source>
</evidence>
<proteinExistence type="inferred from homology"/>
<evidence type="ECO:0000259" key="3">
    <source>
        <dbReference type="Pfam" id="PF04321"/>
    </source>
</evidence>
<dbReference type="EMBL" id="JACXSI010000041">
    <property type="protein sequence ID" value="MBD3109671.1"/>
    <property type="molecule type" value="Genomic_DNA"/>
</dbReference>
<dbReference type="NCBIfam" id="TIGR01214">
    <property type="entry name" value="rmlD"/>
    <property type="match status" value="1"/>
</dbReference>
<dbReference type="AlphaFoldDB" id="A0A927HCK9"/>
<organism evidence="4 5">
    <name type="scientific">Peribacillus faecalis</name>
    <dbReference type="NCBI Taxonomy" id="2772559"/>
    <lineage>
        <taxon>Bacteria</taxon>
        <taxon>Bacillati</taxon>
        <taxon>Bacillota</taxon>
        <taxon>Bacilli</taxon>
        <taxon>Bacillales</taxon>
        <taxon>Bacillaceae</taxon>
        <taxon>Peribacillus</taxon>
    </lineage>
</organism>